<dbReference type="GO" id="GO:0006457">
    <property type="term" value="P:protein folding"/>
    <property type="evidence" value="ECO:0007669"/>
    <property type="project" value="InterPro"/>
</dbReference>
<dbReference type="InterPro" id="IPR000740">
    <property type="entry name" value="GrpE"/>
</dbReference>
<name>N2AG83_9FIRM</name>
<dbReference type="Proteomes" id="UP000012589">
    <property type="component" value="Unassembled WGS sequence"/>
</dbReference>
<dbReference type="OrthoDB" id="2064405at2"/>
<dbReference type="HOGENOM" id="CLU_103287_0_0_9"/>
<accession>N2AG83</accession>
<keyword evidence="1" id="KW-0175">Coiled coil</keyword>
<dbReference type="AlphaFoldDB" id="N2AG83"/>
<dbReference type="EMBL" id="AQFT01000107">
    <property type="protein sequence ID" value="EMZ23394.1"/>
    <property type="molecule type" value="Genomic_DNA"/>
</dbReference>
<gene>
    <name evidence="2" type="ORF">C823_03565</name>
</gene>
<dbReference type="GO" id="GO:0000774">
    <property type="term" value="F:adenyl-nucleotide exchange factor activity"/>
    <property type="evidence" value="ECO:0007669"/>
    <property type="project" value="InterPro"/>
</dbReference>
<dbReference type="eggNOG" id="ENOG5032UFE">
    <property type="taxonomic scope" value="Bacteria"/>
</dbReference>
<proteinExistence type="predicted"/>
<evidence type="ECO:0000256" key="1">
    <source>
        <dbReference type="SAM" id="Coils"/>
    </source>
</evidence>
<feature type="coiled-coil region" evidence="1">
    <location>
        <begin position="5"/>
        <end position="32"/>
    </location>
</feature>
<dbReference type="STRING" id="1235802.C823_03565"/>
<evidence type="ECO:0000313" key="2">
    <source>
        <dbReference type="EMBL" id="EMZ23394.1"/>
    </source>
</evidence>
<comment type="caution">
    <text evidence="2">The sequence shown here is derived from an EMBL/GenBank/DDBJ whole genome shotgun (WGS) entry which is preliminary data.</text>
</comment>
<sequence length="234" mass="27615">MFFKHKNQDDQYRRLEEQLAAIARDTADAKQKLGLLADLSETVRQFKFNTTTEMQQLDTTLHQHLDRFDLRLGQHVDETEAYFRQLHSDVHKHDMAIEDLLDEWAEKKSDEDDIQTRLQEADRTEQLLLALFEAYQEQFWNLKHYAFSKDESWAMQISLMEKNLEQYRQNCSIRVIQECGVSVDYNLYDIIEAIDTTDPALDKTIAEIYRCGYVYKGKVRRKAQAGAYRFAAAQ</sequence>
<evidence type="ECO:0000313" key="3">
    <source>
        <dbReference type="Proteomes" id="UP000012589"/>
    </source>
</evidence>
<keyword evidence="3" id="KW-1185">Reference proteome</keyword>
<dbReference type="PATRIC" id="fig|1235802.3.peg.3758"/>
<reference evidence="2 3" key="1">
    <citation type="journal article" date="2014" name="Genome Announc.">
        <title>Draft genome sequences of the altered schaedler flora, a defined bacterial community from gnotobiotic mice.</title>
        <authorList>
            <person name="Wannemuehler M.J."/>
            <person name="Overstreet A.M."/>
            <person name="Ward D.V."/>
            <person name="Phillips G.J."/>
        </authorList>
    </citation>
    <scope>NUCLEOTIDE SEQUENCE [LARGE SCALE GENOMIC DNA]</scope>
    <source>
        <strain evidence="2 3">ASF492</strain>
    </source>
</reference>
<dbReference type="GO" id="GO:0051087">
    <property type="term" value="F:protein-folding chaperone binding"/>
    <property type="evidence" value="ECO:0007669"/>
    <property type="project" value="InterPro"/>
</dbReference>
<dbReference type="GO" id="GO:0042803">
    <property type="term" value="F:protein homodimerization activity"/>
    <property type="evidence" value="ECO:0007669"/>
    <property type="project" value="InterPro"/>
</dbReference>
<organism evidence="2 3">
    <name type="scientific">Eubacterium plexicaudatum ASF492</name>
    <dbReference type="NCBI Taxonomy" id="1235802"/>
    <lineage>
        <taxon>Bacteria</taxon>
        <taxon>Bacillati</taxon>
        <taxon>Bacillota</taxon>
        <taxon>Clostridia</taxon>
        <taxon>Eubacteriales</taxon>
        <taxon>Eubacteriaceae</taxon>
        <taxon>Eubacterium</taxon>
    </lineage>
</organism>
<dbReference type="Pfam" id="PF01025">
    <property type="entry name" value="GrpE"/>
    <property type="match status" value="1"/>
</dbReference>
<protein>
    <recommendedName>
        <fullName evidence="4">Nucleotide exchange factor GrpE</fullName>
    </recommendedName>
</protein>
<evidence type="ECO:0008006" key="4">
    <source>
        <dbReference type="Google" id="ProtNLM"/>
    </source>
</evidence>